<evidence type="ECO:0000256" key="3">
    <source>
        <dbReference type="RuleBase" id="RU004046"/>
    </source>
</evidence>
<evidence type="ECO:0000313" key="4">
    <source>
        <dbReference type="EMBL" id="NNU15354.1"/>
    </source>
</evidence>
<dbReference type="PANTHER" id="PTHR47690">
    <property type="entry name" value="GLUCOKINASE"/>
    <property type="match status" value="1"/>
</dbReference>
<protein>
    <recommendedName>
        <fullName evidence="6">Glucokinase</fullName>
    </recommendedName>
</protein>
<organism evidence="4 5">
    <name type="scientific">Parvularcula mediterranea</name>
    <dbReference type="NCBI Taxonomy" id="2732508"/>
    <lineage>
        <taxon>Bacteria</taxon>
        <taxon>Pseudomonadati</taxon>
        <taxon>Pseudomonadota</taxon>
        <taxon>Alphaproteobacteria</taxon>
        <taxon>Parvularculales</taxon>
        <taxon>Parvularculaceae</taxon>
        <taxon>Parvularcula</taxon>
    </lineage>
</organism>
<dbReference type="Pfam" id="PF02685">
    <property type="entry name" value="Glucokinase"/>
    <property type="match status" value="1"/>
</dbReference>
<dbReference type="RefSeq" id="WP_173196777.1">
    <property type="nucleotide sequence ID" value="NZ_JABFCX010000002.1"/>
</dbReference>
<dbReference type="GO" id="GO:0006096">
    <property type="term" value="P:glycolytic process"/>
    <property type="evidence" value="ECO:0007669"/>
    <property type="project" value="InterPro"/>
</dbReference>
<dbReference type="InterPro" id="IPR050201">
    <property type="entry name" value="Bacterial_glucokinase"/>
</dbReference>
<evidence type="ECO:0000313" key="5">
    <source>
        <dbReference type="Proteomes" id="UP000536835"/>
    </source>
</evidence>
<keyword evidence="2" id="KW-0418">Kinase</keyword>
<comment type="similarity">
    <text evidence="3">Belongs to the bacterial glucokinase family.</text>
</comment>
<dbReference type="GO" id="GO:0005524">
    <property type="term" value="F:ATP binding"/>
    <property type="evidence" value="ECO:0007669"/>
    <property type="project" value="InterPro"/>
</dbReference>
<dbReference type="InterPro" id="IPR003836">
    <property type="entry name" value="Glucokinase"/>
</dbReference>
<keyword evidence="1" id="KW-0808">Transferase</keyword>
<evidence type="ECO:0008006" key="6">
    <source>
        <dbReference type="Google" id="ProtNLM"/>
    </source>
</evidence>
<accession>A0A7Y3W4B8</accession>
<evidence type="ECO:0000256" key="2">
    <source>
        <dbReference type="ARBA" id="ARBA00022777"/>
    </source>
</evidence>
<evidence type="ECO:0000256" key="1">
    <source>
        <dbReference type="ARBA" id="ARBA00022679"/>
    </source>
</evidence>
<dbReference type="Proteomes" id="UP000536835">
    <property type="component" value="Unassembled WGS sequence"/>
</dbReference>
<dbReference type="SUPFAM" id="SSF53067">
    <property type="entry name" value="Actin-like ATPase domain"/>
    <property type="match status" value="1"/>
</dbReference>
<sequence length="320" mass="33888">MAERELLVGDIGGTNARFAVAEPGGALRDIKVLKVADHERFDDALGAYIDHLETKPSALCIASAGAVQGDTITLTNAPWSLGENKLAVDFGFSAVRLINDFQAQARFAGTMPDSAGEIIKAGNPVAGAPVLTVGPGTGFGQSLYVPGHPPTVVACEGGHRLLPVRNDRELRLFNRLKERFEHPPILEYVLSGRGIVHLFEQCVIEAGGTPAPTEPPEVTKAALEGEGPARETIRWFIDILACAAADACLSTGARGGVAISGGIMPRFIPLLDRDAFAATFARPGILKQYLSEVPVRLVTDPYAALYGAACVMRDLLKTGH</sequence>
<dbReference type="Gene3D" id="3.40.367.20">
    <property type="match status" value="1"/>
</dbReference>
<gene>
    <name evidence="4" type="ORF">HK107_03310</name>
</gene>
<dbReference type="GO" id="GO:0004340">
    <property type="term" value="F:glucokinase activity"/>
    <property type="evidence" value="ECO:0007669"/>
    <property type="project" value="InterPro"/>
</dbReference>
<comment type="caution">
    <text evidence="4">The sequence shown here is derived from an EMBL/GenBank/DDBJ whole genome shotgun (WGS) entry which is preliminary data.</text>
</comment>
<dbReference type="CDD" id="cd24008">
    <property type="entry name" value="ASKHA_NBD_GLK"/>
    <property type="match status" value="1"/>
</dbReference>
<reference evidence="4 5" key="1">
    <citation type="submission" date="2020-05" db="EMBL/GenBank/DDBJ databases">
        <title>Parvularcula mediterraneae sp. nov., isolated from polypropylene straw from shallow seawater of the seashore of Laganas in Zakynthos island, Greece.</title>
        <authorList>
            <person name="Szabo I."/>
            <person name="Al-Omari J."/>
            <person name="Rado J."/>
            <person name="Szerdahelyi G.S."/>
        </authorList>
    </citation>
    <scope>NUCLEOTIDE SEQUENCE [LARGE SCALE GENOMIC DNA]</scope>
    <source>
        <strain evidence="4 5">ZS-1/3</strain>
    </source>
</reference>
<dbReference type="GO" id="GO:0005829">
    <property type="term" value="C:cytosol"/>
    <property type="evidence" value="ECO:0007669"/>
    <property type="project" value="TreeGrafter"/>
</dbReference>
<proteinExistence type="inferred from homology"/>
<dbReference type="AlphaFoldDB" id="A0A7Y3W4B8"/>
<name>A0A7Y3W4B8_9PROT</name>
<dbReference type="PANTHER" id="PTHR47690:SF1">
    <property type="entry name" value="GLUCOKINASE"/>
    <property type="match status" value="1"/>
</dbReference>
<dbReference type="InterPro" id="IPR043129">
    <property type="entry name" value="ATPase_NBD"/>
</dbReference>
<dbReference type="Gene3D" id="3.30.420.40">
    <property type="match status" value="1"/>
</dbReference>
<dbReference type="EMBL" id="JABFCX010000002">
    <property type="protein sequence ID" value="NNU15354.1"/>
    <property type="molecule type" value="Genomic_DNA"/>
</dbReference>
<keyword evidence="5" id="KW-1185">Reference proteome</keyword>
<dbReference type="GO" id="GO:0005536">
    <property type="term" value="F:D-glucose binding"/>
    <property type="evidence" value="ECO:0007669"/>
    <property type="project" value="InterPro"/>
</dbReference>